<evidence type="ECO:0000313" key="2">
    <source>
        <dbReference type="Proteomes" id="UP000288805"/>
    </source>
</evidence>
<accession>A0A438KJ96</accession>
<name>A0A438KJ96_VITVI</name>
<proteinExistence type="predicted"/>
<dbReference type="Proteomes" id="UP000288805">
    <property type="component" value="Unassembled WGS sequence"/>
</dbReference>
<comment type="caution">
    <text evidence="1">The sequence shown here is derived from an EMBL/GenBank/DDBJ whole genome shotgun (WGS) entry which is preliminary data.</text>
</comment>
<evidence type="ECO:0000313" key="1">
    <source>
        <dbReference type="EMBL" id="RVX21280.1"/>
    </source>
</evidence>
<reference evidence="1 2" key="1">
    <citation type="journal article" date="2018" name="PLoS Genet.">
        <title>Population sequencing reveals clonal diversity and ancestral inbreeding in the grapevine cultivar Chardonnay.</title>
        <authorList>
            <person name="Roach M.J."/>
            <person name="Johnson D.L."/>
            <person name="Bohlmann J."/>
            <person name="van Vuuren H.J."/>
            <person name="Jones S.J."/>
            <person name="Pretorius I.S."/>
            <person name="Schmidt S.A."/>
            <person name="Borneman A.R."/>
        </authorList>
    </citation>
    <scope>NUCLEOTIDE SEQUENCE [LARGE SCALE GENOMIC DNA]</scope>
    <source>
        <strain evidence="2">cv. Chardonnay</strain>
        <tissue evidence="1">Leaf</tissue>
    </source>
</reference>
<gene>
    <name evidence="1" type="ORF">CK203_002151</name>
</gene>
<dbReference type="AlphaFoldDB" id="A0A438KJ96"/>
<dbReference type="EMBL" id="QGNW01000005">
    <property type="protein sequence ID" value="RVX21280.1"/>
    <property type="molecule type" value="Genomic_DNA"/>
</dbReference>
<sequence length="118" mass="13412">MRGENLASKFESELKKLECLVNYFGARRRGGTGRVLQIIGMEVSKFSILCRFKNYEDDFGWLGFHGGVQPTLGRDKDGLWDELGAIRGLWVFPWCIGGDCNIVKFSRERSRSIRSSST</sequence>
<organism evidence="1 2">
    <name type="scientific">Vitis vinifera</name>
    <name type="common">Grape</name>
    <dbReference type="NCBI Taxonomy" id="29760"/>
    <lineage>
        <taxon>Eukaryota</taxon>
        <taxon>Viridiplantae</taxon>
        <taxon>Streptophyta</taxon>
        <taxon>Embryophyta</taxon>
        <taxon>Tracheophyta</taxon>
        <taxon>Spermatophyta</taxon>
        <taxon>Magnoliopsida</taxon>
        <taxon>eudicotyledons</taxon>
        <taxon>Gunneridae</taxon>
        <taxon>Pentapetalae</taxon>
        <taxon>rosids</taxon>
        <taxon>Vitales</taxon>
        <taxon>Vitaceae</taxon>
        <taxon>Viteae</taxon>
        <taxon>Vitis</taxon>
    </lineage>
</organism>
<protein>
    <submittedName>
        <fullName evidence="1">Uncharacterized protein</fullName>
    </submittedName>
</protein>